<keyword evidence="2" id="KW-1185">Reference proteome</keyword>
<evidence type="ECO:0008006" key="3">
    <source>
        <dbReference type="Google" id="ProtNLM"/>
    </source>
</evidence>
<organism evidence="1 2">
    <name type="scientific">Corynebacterium falsenii</name>
    <dbReference type="NCBI Taxonomy" id="108486"/>
    <lineage>
        <taxon>Bacteria</taxon>
        <taxon>Bacillati</taxon>
        <taxon>Actinomycetota</taxon>
        <taxon>Actinomycetes</taxon>
        <taxon>Mycobacteriales</taxon>
        <taxon>Corynebacteriaceae</taxon>
        <taxon>Corynebacterium</taxon>
    </lineage>
</organism>
<evidence type="ECO:0000313" key="2">
    <source>
        <dbReference type="Proteomes" id="UP000285278"/>
    </source>
</evidence>
<reference evidence="1 2" key="1">
    <citation type="submission" date="2018-09" db="EMBL/GenBank/DDBJ databases">
        <title>Optimization and identification of Corynebacterium falsenii FN1-14 from fish paste.</title>
        <authorList>
            <person name="Daroonpunt R."/>
            <person name="Tanasupawat S."/>
        </authorList>
    </citation>
    <scope>NUCLEOTIDE SEQUENCE [LARGE SCALE GENOMIC DNA]</scope>
    <source>
        <strain evidence="1 2">FN1-14</strain>
    </source>
</reference>
<protein>
    <recommendedName>
        <fullName evidence="3">Tetratricopeptide repeat protein</fullName>
    </recommendedName>
</protein>
<dbReference type="EMBL" id="QXJK01000002">
    <property type="protein sequence ID" value="RIX36132.1"/>
    <property type="molecule type" value="Genomic_DNA"/>
</dbReference>
<evidence type="ECO:0000313" key="1">
    <source>
        <dbReference type="EMBL" id="RIX36132.1"/>
    </source>
</evidence>
<dbReference type="AlphaFoldDB" id="A0A418Q8S6"/>
<dbReference type="RefSeq" id="WP_119664307.1">
    <property type="nucleotide sequence ID" value="NZ_QXJK01000002.1"/>
</dbReference>
<sequence>MQTWEEIIEAIQTALAGCSTEAREALQACWDRSDPRDAAQRCVIAHYLADQQDDLHDEIAWDERALVAFADVAEDTLVPVGVPSTAGFAVSLHLNLGDGYLRAGELAKARVQVQEAQSAVHLLPAEGYGAMIRGGVERLATRVEAAS</sequence>
<comment type="caution">
    <text evidence="1">The sequence shown here is derived from an EMBL/GenBank/DDBJ whole genome shotgun (WGS) entry which is preliminary data.</text>
</comment>
<name>A0A418Q8S6_9CORY</name>
<proteinExistence type="predicted"/>
<dbReference type="Proteomes" id="UP000285278">
    <property type="component" value="Unassembled WGS sequence"/>
</dbReference>
<gene>
    <name evidence="1" type="ORF">D3M95_02230</name>
</gene>
<dbReference type="OrthoDB" id="8450665at2"/>
<accession>A0A418Q8S6</accession>